<organism evidence="10 11">
    <name type="scientific">Acrasis kona</name>
    <dbReference type="NCBI Taxonomy" id="1008807"/>
    <lineage>
        <taxon>Eukaryota</taxon>
        <taxon>Discoba</taxon>
        <taxon>Heterolobosea</taxon>
        <taxon>Tetramitia</taxon>
        <taxon>Eutetramitia</taxon>
        <taxon>Acrasidae</taxon>
        <taxon>Acrasis</taxon>
    </lineage>
</organism>
<dbReference type="GO" id="GO:0004674">
    <property type="term" value="F:protein serine/threonine kinase activity"/>
    <property type="evidence" value="ECO:0007669"/>
    <property type="project" value="UniProtKB-KW"/>
</dbReference>
<dbReference type="Proteomes" id="UP001431209">
    <property type="component" value="Unassembled WGS sequence"/>
</dbReference>
<dbReference type="PROSITE" id="PS00108">
    <property type="entry name" value="PROTEIN_KINASE_ST"/>
    <property type="match status" value="1"/>
</dbReference>
<dbReference type="FunFam" id="1.10.510.10:FF:000040">
    <property type="entry name" value="Mitogen-activated protein kinase"/>
    <property type="match status" value="1"/>
</dbReference>
<dbReference type="PROSITE" id="PS00107">
    <property type="entry name" value="PROTEIN_KINASE_ATP"/>
    <property type="match status" value="1"/>
</dbReference>
<evidence type="ECO:0000256" key="8">
    <source>
        <dbReference type="SAM" id="MobiDB-lite"/>
    </source>
</evidence>
<reference evidence="10 11" key="1">
    <citation type="submission" date="2024-03" db="EMBL/GenBank/DDBJ databases">
        <title>The Acrasis kona genome and developmental transcriptomes reveal deep origins of eukaryotic multicellular pathways.</title>
        <authorList>
            <person name="Sheikh S."/>
            <person name="Fu C.-J."/>
            <person name="Brown M.W."/>
            <person name="Baldauf S.L."/>
        </authorList>
    </citation>
    <scope>NUCLEOTIDE SEQUENCE [LARGE SCALE GENOMIC DNA]</scope>
    <source>
        <strain evidence="10 11">ATCC MYA-3509</strain>
    </source>
</reference>
<sequence>MTVYQNATPLRDTVIRSEMFQVPSRYTLVKQVGKGAYGVVVTALDSTTKTKIAIKKNKKVFDHGPQCLHMSLRVLRELKILAHLDHPNIISIKDVIIPSSYEQFTDIYFVTECMETDLRNILRSRQPLSDGHVQFIMYQLISALNYTHSASVLHRDLKPENILINSDSSIRLCDYGLARGIDFENDPTMSTTYVQTRWYRAPELLLNYKIVSKQADIWSAGCIMAELLTGQILFKGNSPVDQIEKIVEVLGTPRHNEEIKGSPQGIEFISKLKKTTGISFESLLMGANPLAIDLINKMLTFNPDNRISAESALRHPYFVEYFDESTASTCSTKFDFDYESSLVDVESIKLEAYHTILELNGYSTREQQEGTDTTSFDELKGDKGSKSRRSSLFKKLFEHLNSKRIPQVISE</sequence>
<keyword evidence="11" id="KW-1185">Reference proteome</keyword>
<dbReference type="FunFam" id="3.30.200.20:FF:000046">
    <property type="entry name" value="Mitogen-activated protein kinase"/>
    <property type="match status" value="1"/>
</dbReference>
<dbReference type="PANTHER" id="PTHR24055">
    <property type="entry name" value="MITOGEN-ACTIVATED PROTEIN KINASE"/>
    <property type="match status" value="1"/>
</dbReference>
<comment type="caution">
    <text evidence="10">The sequence shown here is derived from an EMBL/GenBank/DDBJ whole genome shotgun (WGS) entry which is preliminary data.</text>
</comment>
<evidence type="ECO:0000256" key="1">
    <source>
        <dbReference type="ARBA" id="ARBA00022527"/>
    </source>
</evidence>
<evidence type="ECO:0000256" key="4">
    <source>
        <dbReference type="ARBA" id="ARBA00022777"/>
    </source>
</evidence>
<dbReference type="InterPro" id="IPR000719">
    <property type="entry name" value="Prot_kinase_dom"/>
</dbReference>
<dbReference type="InterPro" id="IPR050117">
    <property type="entry name" value="MAPK"/>
</dbReference>
<evidence type="ECO:0000259" key="9">
    <source>
        <dbReference type="PROSITE" id="PS50011"/>
    </source>
</evidence>
<evidence type="ECO:0000256" key="2">
    <source>
        <dbReference type="ARBA" id="ARBA00022679"/>
    </source>
</evidence>
<dbReference type="AlphaFoldDB" id="A0AAW2ZQL3"/>
<evidence type="ECO:0000256" key="6">
    <source>
        <dbReference type="PROSITE-ProRule" id="PRU10141"/>
    </source>
</evidence>
<dbReference type="EMBL" id="JAOPGA020001843">
    <property type="protein sequence ID" value="KAL0491694.1"/>
    <property type="molecule type" value="Genomic_DNA"/>
</dbReference>
<dbReference type="SUPFAM" id="SSF56112">
    <property type="entry name" value="Protein kinase-like (PK-like)"/>
    <property type="match status" value="1"/>
</dbReference>
<dbReference type="InterPro" id="IPR017441">
    <property type="entry name" value="Protein_kinase_ATP_BS"/>
</dbReference>
<feature type="compositionally biased region" description="Polar residues" evidence="8">
    <location>
        <begin position="366"/>
        <end position="376"/>
    </location>
</feature>
<dbReference type="InterPro" id="IPR008271">
    <property type="entry name" value="Ser/Thr_kinase_AS"/>
</dbReference>
<keyword evidence="3 6" id="KW-0547">Nucleotide-binding</keyword>
<dbReference type="Gene3D" id="1.10.510.10">
    <property type="entry name" value="Transferase(Phosphotransferase) domain 1"/>
    <property type="match status" value="1"/>
</dbReference>
<dbReference type="PROSITE" id="PS50011">
    <property type="entry name" value="PROTEIN_KINASE_DOM"/>
    <property type="match status" value="1"/>
</dbReference>
<dbReference type="GO" id="GO:0005524">
    <property type="term" value="F:ATP binding"/>
    <property type="evidence" value="ECO:0007669"/>
    <property type="project" value="UniProtKB-UniRule"/>
</dbReference>
<keyword evidence="1 7" id="KW-0723">Serine/threonine-protein kinase</keyword>
<protein>
    <recommendedName>
        <fullName evidence="9">Protein kinase domain-containing protein</fullName>
    </recommendedName>
</protein>
<evidence type="ECO:0000256" key="3">
    <source>
        <dbReference type="ARBA" id="ARBA00022741"/>
    </source>
</evidence>
<feature type="domain" description="Protein kinase" evidence="9">
    <location>
        <begin position="26"/>
        <end position="318"/>
    </location>
</feature>
<dbReference type="CDD" id="cd07834">
    <property type="entry name" value="STKc_MAPK"/>
    <property type="match status" value="1"/>
</dbReference>
<evidence type="ECO:0000313" key="11">
    <source>
        <dbReference type="Proteomes" id="UP001431209"/>
    </source>
</evidence>
<name>A0AAW2ZQL3_9EUKA</name>
<dbReference type="Pfam" id="PF00069">
    <property type="entry name" value="Pkinase"/>
    <property type="match status" value="1"/>
</dbReference>
<evidence type="ECO:0000256" key="5">
    <source>
        <dbReference type="ARBA" id="ARBA00022840"/>
    </source>
</evidence>
<evidence type="ECO:0000256" key="7">
    <source>
        <dbReference type="RuleBase" id="RU000304"/>
    </source>
</evidence>
<keyword evidence="4" id="KW-0418">Kinase</keyword>
<keyword evidence="5 6" id="KW-0067">ATP-binding</keyword>
<feature type="binding site" evidence="6">
    <location>
        <position position="56"/>
    </location>
    <ligand>
        <name>ATP</name>
        <dbReference type="ChEBI" id="CHEBI:30616"/>
    </ligand>
</feature>
<dbReference type="SMART" id="SM00220">
    <property type="entry name" value="S_TKc"/>
    <property type="match status" value="1"/>
</dbReference>
<dbReference type="InterPro" id="IPR011009">
    <property type="entry name" value="Kinase-like_dom_sf"/>
</dbReference>
<keyword evidence="2" id="KW-0808">Transferase</keyword>
<dbReference type="Gene3D" id="3.30.200.20">
    <property type="entry name" value="Phosphorylase Kinase, domain 1"/>
    <property type="match status" value="1"/>
</dbReference>
<feature type="region of interest" description="Disordered" evidence="8">
    <location>
        <begin position="366"/>
        <end position="388"/>
    </location>
</feature>
<proteinExistence type="inferred from homology"/>
<evidence type="ECO:0000313" key="10">
    <source>
        <dbReference type="EMBL" id="KAL0491694.1"/>
    </source>
</evidence>
<gene>
    <name evidence="10" type="ORF">AKO1_010162</name>
</gene>
<accession>A0AAW2ZQL3</accession>
<comment type="similarity">
    <text evidence="7">Belongs to the protein kinase superfamily.</text>
</comment>